<accession>A0A370KF37</accession>
<evidence type="ECO:0000313" key="2">
    <source>
        <dbReference type="Proteomes" id="UP000254939"/>
    </source>
</evidence>
<evidence type="ECO:0000313" key="1">
    <source>
        <dbReference type="EMBL" id="RDJ02944.1"/>
    </source>
</evidence>
<sequence length="70" mass="8026">MPSPSDRRCLRPLMPDEVSIAASLLKEYCEALRCDRNGEEAEAVARDIICWLQTGVPIRERLQEIIRARD</sequence>
<name>A0A370KF37_9HYPH</name>
<dbReference type="EMBL" id="NAAC01000045">
    <property type="protein sequence ID" value="RDJ02944.1"/>
    <property type="molecule type" value="Genomic_DNA"/>
</dbReference>
<dbReference type="Proteomes" id="UP000254939">
    <property type="component" value="Unassembled WGS sequence"/>
</dbReference>
<organism evidence="1 2">
    <name type="scientific">Rhizobium grahamii</name>
    <dbReference type="NCBI Taxonomy" id="1120045"/>
    <lineage>
        <taxon>Bacteria</taxon>
        <taxon>Pseudomonadati</taxon>
        <taxon>Pseudomonadota</taxon>
        <taxon>Alphaproteobacteria</taxon>
        <taxon>Hyphomicrobiales</taxon>
        <taxon>Rhizobiaceae</taxon>
        <taxon>Rhizobium/Agrobacterium group</taxon>
        <taxon>Rhizobium</taxon>
    </lineage>
</organism>
<protein>
    <submittedName>
        <fullName evidence="1">Uncharacterized protein</fullName>
    </submittedName>
</protein>
<proteinExistence type="predicted"/>
<dbReference type="AlphaFoldDB" id="A0A370KF37"/>
<reference evidence="1 2" key="1">
    <citation type="submission" date="2017-03" db="EMBL/GenBank/DDBJ databases">
        <title>Genome analysis of Rhizobial strains effectives or ineffectives for nitrogen fixation isolated from bean seeds.</title>
        <authorList>
            <person name="Peralta H."/>
            <person name="Aguilar-Vera A."/>
            <person name="Mora Y."/>
            <person name="Vargas-Lagunas C."/>
            <person name="Girard L."/>
            <person name="Mora J."/>
        </authorList>
    </citation>
    <scope>NUCLEOTIDE SEQUENCE [LARGE SCALE GENOMIC DNA]</scope>
    <source>
        <strain evidence="1 2">CCGM3</strain>
    </source>
</reference>
<comment type="caution">
    <text evidence="1">The sequence shown here is derived from an EMBL/GenBank/DDBJ whole genome shotgun (WGS) entry which is preliminary data.</text>
</comment>
<gene>
    <name evidence="1" type="ORF">B5K06_31070</name>
</gene>